<gene>
    <name evidence="2" type="ORF">DPMN_090413</name>
</gene>
<evidence type="ECO:0000313" key="2">
    <source>
        <dbReference type="EMBL" id="KAH3848067.1"/>
    </source>
</evidence>
<dbReference type="Proteomes" id="UP000828390">
    <property type="component" value="Unassembled WGS sequence"/>
</dbReference>
<accession>A0A9D4KZP0</accession>
<reference evidence="2" key="1">
    <citation type="journal article" date="2019" name="bioRxiv">
        <title>The Genome of the Zebra Mussel, Dreissena polymorpha: A Resource for Invasive Species Research.</title>
        <authorList>
            <person name="McCartney M.A."/>
            <person name="Auch B."/>
            <person name="Kono T."/>
            <person name="Mallez S."/>
            <person name="Zhang Y."/>
            <person name="Obille A."/>
            <person name="Becker A."/>
            <person name="Abrahante J.E."/>
            <person name="Garbe J."/>
            <person name="Badalamenti J.P."/>
            <person name="Herman A."/>
            <person name="Mangelson H."/>
            <person name="Liachko I."/>
            <person name="Sullivan S."/>
            <person name="Sone E.D."/>
            <person name="Koren S."/>
            <person name="Silverstein K.A.T."/>
            <person name="Beckman K.B."/>
            <person name="Gohl D.M."/>
        </authorList>
    </citation>
    <scope>NUCLEOTIDE SEQUENCE</scope>
    <source>
        <strain evidence="2">Duluth1</strain>
        <tissue evidence="2">Whole animal</tissue>
    </source>
</reference>
<keyword evidence="3" id="KW-1185">Reference proteome</keyword>
<evidence type="ECO:0000313" key="3">
    <source>
        <dbReference type="Proteomes" id="UP000828390"/>
    </source>
</evidence>
<dbReference type="AlphaFoldDB" id="A0A9D4KZP0"/>
<proteinExistence type="predicted"/>
<sequence>MLTNQIHSQQYHEFLVASPTTQTKLYRRIVDSEIHPLYLSTGHRGNNNRHRLPGGGILAHTHFAGNSHNASSKRPNRLAHRSLNR</sequence>
<protein>
    <submittedName>
        <fullName evidence="2">Uncharacterized protein</fullName>
    </submittedName>
</protein>
<name>A0A9D4KZP0_DREPO</name>
<reference evidence="2" key="2">
    <citation type="submission" date="2020-11" db="EMBL/GenBank/DDBJ databases">
        <authorList>
            <person name="McCartney M.A."/>
            <person name="Auch B."/>
            <person name="Kono T."/>
            <person name="Mallez S."/>
            <person name="Becker A."/>
            <person name="Gohl D.M."/>
            <person name="Silverstein K.A.T."/>
            <person name="Koren S."/>
            <person name="Bechman K.B."/>
            <person name="Herman A."/>
            <person name="Abrahante J.E."/>
            <person name="Garbe J."/>
        </authorList>
    </citation>
    <scope>NUCLEOTIDE SEQUENCE</scope>
    <source>
        <strain evidence="2">Duluth1</strain>
        <tissue evidence="2">Whole animal</tissue>
    </source>
</reference>
<organism evidence="2 3">
    <name type="scientific">Dreissena polymorpha</name>
    <name type="common">Zebra mussel</name>
    <name type="synonym">Mytilus polymorpha</name>
    <dbReference type="NCBI Taxonomy" id="45954"/>
    <lineage>
        <taxon>Eukaryota</taxon>
        <taxon>Metazoa</taxon>
        <taxon>Spiralia</taxon>
        <taxon>Lophotrochozoa</taxon>
        <taxon>Mollusca</taxon>
        <taxon>Bivalvia</taxon>
        <taxon>Autobranchia</taxon>
        <taxon>Heteroconchia</taxon>
        <taxon>Euheterodonta</taxon>
        <taxon>Imparidentia</taxon>
        <taxon>Neoheterodontei</taxon>
        <taxon>Myida</taxon>
        <taxon>Dreissenoidea</taxon>
        <taxon>Dreissenidae</taxon>
        <taxon>Dreissena</taxon>
    </lineage>
</organism>
<comment type="caution">
    <text evidence="2">The sequence shown here is derived from an EMBL/GenBank/DDBJ whole genome shotgun (WGS) entry which is preliminary data.</text>
</comment>
<feature type="compositionally biased region" description="Polar residues" evidence="1">
    <location>
        <begin position="64"/>
        <end position="73"/>
    </location>
</feature>
<evidence type="ECO:0000256" key="1">
    <source>
        <dbReference type="SAM" id="MobiDB-lite"/>
    </source>
</evidence>
<dbReference type="EMBL" id="JAIWYP010000003">
    <property type="protein sequence ID" value="KAH3848067.1"/>
    <property type="molecule type" value="Genomic_DNA"/>
</dbReference>
<feature type="compositionally biased region" description="Basic residues" evidence="1">
    <location>
        <begin position="74"/>
        <end position="85"/>
    </location>
</feature>
<feature type="region of interest" description="Disordered" evidence="1">
    <location>
        <begin position="62"/>
        <end position="85"/>
    </location>
</feature>